<name>G9WFA2_9LACO</name>
<gene>
    <name evidence="4" type="ORF">OKIT_0711</name>
</gene>
<sequence>MNTAAVYHRTDSEYAFLYGDRDHLRLRLRTAAGDVKKVSLLYGNFVEGSYTHWYDGDGSAMQKYLSSDYFDYWTATIEEPIGHLPAYGFLVEDFSDNQYLYGDRGLVIDSPSARSDVATNYFRLPYMHEIDRVMSPEWVKKTIWYQIFPDRFSDGNHDNDSKVTKDWSDNQPSSQDFYGGDLQGIINHLDDLADLGINGIYLTPIFKSPSNHKYNTSDYLEIDPTFGDKNVFKKLVDAVHAHGMKIMLDAVFNHGGDESAQWQDVLRNGQKSIFADWFVIHDFPIHFHETELAYRPDKNYESFAFTKDMPKWNTANPEVQDYLIGAAAYWTKEFQIDAWRLDVANEVDHHFWRQFRSKIKSINPEVFIVGEIWHSAGPWLNGDQMDSVMNYGLTSDVNHYFVDQDITASQLVSQYNDRLMNYRDQTNEAMFNLLDSHDTMRIKTRAKGNMNLVKSAFAFLFLQPGTPDIYYGSEYGMAGKEDPDCRRPMVWDKQQQDLNMYDFMKRLIALRHDNWQILSEGKIFWDKVPVENRLLAFGRLLGKKKIGSFFNGNQKTWSLANHNIAISESDILIGNRYHIRSDKQLEIFPEGFIIMKADNQ</sequence>
<dbReference type="PANTHER" id="PTHR10357">
    <property type="entry name" value="ALPHA-AMYLASE FAMILY MEMBER"/>
    <property type="match status" value="1"/>
</dbReference>
<dbReference type="GO" id="GO:0005975">
    <property type="term" value="P:carbohydrate metabolic process"/>
    <property type="evidence" value="ECO:0007669"/>
    <property type="project" value="InterPro"/>
</dbReference>
<evidence type="ECO:0000256" key="1">
    <source>
        <dbReference type="ARBA" id="ARBA00022801"/>
    </source>
</evidence>
<dbReference type="SUPFAM" id="SSF51445">
    <property type="entry name" value="(Trans)glycosidases"/>
    <property type="match status" value="1"/>
</dbReference>
<keyword evidence="2" id="KW-0326">Glycosidase</keyword>
<evidence type="ECO:0000313" key="4">
    <source>
        <dbReference type="EMBL" id="EHN58822.1"/>
    </source>
</evidence>
<dbReference type="EMBL" id="AFVZ01000001">
    <property type="protein sequence ID" value="EHN58822.1"/>
    <property type="molecule type" value="Genomic_DNA"/>
</dbReference>
<dbReference type="eggNOG" id="COG0366">
    <property type="taxonomic scope" value="Bacteria"/>
</dbReference>
<dbReference type="Gene3D" id="2.60.40.10">
    <property type="entry name" value="Immunoglobulins"/>
    <property type="match status" value="1"/>
</dbReference>
<dbReference type="RefSeq" id="WP_007745371.1">
    <property type="nucleotide sequence ID" value="NZ_CM001398.1"/>
</dbReference>
<dbReference type="InterPro" id="IPR004185">
    <property type="entry name" value="Glyco_hydro_13_lg-like_dom"/>
</dbReference>
<dbReference type="Pfam" id="PF02903">
    <property type="entry name" value="Alpha-amylase_N"/>
    <property type="match status" value="1"/>
</dbReference>
<protein>
    <submittedName>
        <fullName evidence="4">Neopullulanase</fullName>
    </submittedName>
</protein>
<evidence type="ECO:0000259" key="3">
    <source>
        <dbReference type="SMART" id="SM00642"/>
    </source>
</evidence>
<dbReference type="Gene3D" id="3.90.400.10">
    <property type="entry name" value="Oligo-1,6-glucosidase, Domain 2"/>
    <property type="match status" value="1"/>
</dbReference>
<dbReference type="InterPro" id="IPR013783">
    <property type="entry name" value="Ig-like_fold"/>
</dbReference>
<feature type="domain" description="Glycosyl hydrolase family 13 catalytic" evidence="3">
    <location>
        <begin position="146"/>
        <end position="511"/>
    </location>
</feature>
<dbReference type="InterPro" id="IPR017853">
    <property type="entry name" value="GH"/>
</dbReference>
<dbReference type="STRING" id="336988.NT96_08775"/>
<dbReference type="Pfam" id="PF00128">
    <property type="entry name" value="Alpha-amylase"/>
    <property type="match status" value="1"/>
</dbReference>
<evidence type="ECO:0000256" key="2">
    <source>
        <dbReference type="ARBA" id="ARBA00023295"/>
    </source>
</evidence>
<dbReference type="Gene3D" id="3.20.20.80">
    <property type="entry name" value="Glycosidases"/>
    <property type="match status" value="1"/>
</dbReference>
<dbReference type="GO" id="GO:0004553">
    <property type="term" value="F:hydrolase activity, hydrolyzing O-glycosyl compounds"/>
    <property type="evidence" value="ECO:0007669"/>
    <property type="project" value="InterPro"/>
</dbReference>
<dbReference type="CDD" id="cd11338">
    <property type="entry name" value="AmyAc_CMD"/>
    <property type="match status" value="1"/>
</dbReference>
<accession>G9WFA2</accession>
<dbReference type="AlphaFoldDB" id="G9WFA2"/>
<dbReference type="CDD" id="cd02857">
    <property type="entry name" value="E_set_CDase_PDE_N"/>
    <property type="match status" value="1"/>
</dbReference>
<proteinExistence type="predicted"/>
<comment type="caution">
    <text evidence="4">The sequence shown here is derived from an EMBL/GenBank/DDBJ whole genome shotgun (WGS) entry which is preliminary data.</text>
</comment>
<dbReference type="OrthoDB" id="9805159at2"/>
<dbReference type="Proteomes" id="UP000004959">
    <property type="component" value="Chromosome"/>
</dbReference>
<dbReference type="InterPro" id="IPR006047">
    <property type="entry name" value="GH13_cat_dom"/>
</dbReference>
<evidence type="ECO:0000313" key="5">
    <source>
        <dbReference type="Proteomes" id="UP000004959"/>
    </source>
</evidence>
<dbReference type="HOGENOM" id="CLU_006462_6_2_9"/>
<keyword evidence="5" id="KW-1185">Reference proteome</keyword>
<reference evidence="4 5" key="1">
    <citation type="journal article" date="2012" name="PLoS ONE">
        <title>Functional divergence in the genus oenococcus as predicted by genome sequencing of the newly-described species, Oenococcus kitaharae.</title>
        <authorList>
            <person name="Borneman A.R."/>
            <person name="McCarthy J.M."/>
            <person name="Chambers P.J."/>
            <person name="Bartowsky E.J."/>
        </authorList>
    </citation>
    <scope>NUCLEOTIDE SEQUENCE [LARGE SCALE GENOMIC DNA]</scope>
    <source>
        <strain evidence="5">DSM17330</strain>
    </source>
</reference>
<dbReference type="InterPro" id="IPR045857">
    <property type="entry name" value="O16G_dom_2"/>
</dbReference>
<dbReference type="PANTHER" id="PTHR10357:SF210">
    <property type="entry name" value="MALTODEXTRIN GLUCOSIDASE"/>
    <property type="match status" value="1"/>
</dbReference>
<organism evidence="4 5">
    <name type="scientific">Oenococcus kitaharae DSM 17330</name>
    <dbReference type="NCBI Taxonomy" id="1045004"/>
    <lineage>
        <taxon>Bacteria</taxon>
        <taxon>Bacillati</taxon>
        <taxon>Bacillota</taxon>
        <taxon>Bacilli</taxon>
        <taxon>Lactobacillales</taxon>
        <taxon>Lactobacillaceae</taxon>
        <taxon>Oenococcus</taxon>
    </lineage>
</organism>
<dbReference type="SMART" id="SM00642">
    <property type="entry name" value="Aamy"/>
    <property type="match status" value="1"/>
</dbReference>
<dbReference type="PATRIC" id="fig|1045004.4.peg.712"/>
<keyword evidence="1" id="KW-0378">Hydrolase</keyword>